<evidence type="ECO:0000313" key="2">
    <source>
        <dbReference type="EMBL" id="NWF44491.1"/>
    </source>
</evidence>
<name>A0A7Y8KWQ0_9BURK</name>
<proteinExistence type="predicted"/>
<evidence type="ECO:0000256" key="1">
    <source>
        <dbReference type="SAM" id="Phobius"/>
    </source>
</evidence>
<dbReference type="GO" id="GO:0005886">
    <property type="term" value="C:plasma membrane"/>
    <property type="evidence" value="ECO:0007669"/>
    <property type="project" value="TreeGrafter"/>
</dbReference>
<organism evidence="2 3">
    <name type="scientific">Hydrogenophaga aromaticivorans</name>
    <dbReference type="NCBI Taxonomy" id="2610898"/>
    <lineage>
        <taxon>Bacteria</taxon>
        <taxon>Pseudomonadati</taxon>
        <taxon>Pseudomonadota</taxon>
        <taxon>Betaproteobacteria</taxon>
        <taxon>Burkholderiales</taxon>
        <taxon>Comamonadaceae</taxon>
        <taxon>Hydrogenophaga</taxon>
    </lineage>
</organism>
<protein>
    <submittedName>
        <fullName evidence="2">DUF445 domain-containing protein</fullName>
    </submittedName>
</protein>
<keyword evidence="1" id="KW-0812">Transmembrane</keyword>
<feature type="transmembrane region" description="Helical" evidence="1">
    <location>
        <begin position="402"/>
        <end position="425"/>
    </location>
</feature>
<gene>
    <name evidence="2" type="ORF">F3K02_04385</name>
</gene>
<dbReference type="Pfam" id="PF04286">
    <property type="entry name" value="DUF445"/>
    <property type="match status" value="1"/>
</dbReference>
<dbReference type="PANTHER" id="PTHR38442:SF1">
    <property type="entry name" value="INNER MEMBRANE PROTEIN"/>
    <property type="match status" value="1"/>
</dbReference>
<accession>A0A7Y8KWQ0</accession>
<dbReference type="PANTHER" id="PTHR38442">
    <property type="entry name" value="INNER MEMBRANE PROTEIN-RELATED"/>
    <property type="match status" value="1"/>
</dbReference>
<dbReference type="InterPro" id="IPR007383">
    <property type="entry name" value="DUF445"/>
</dbReference>
<keyword evidence="3" id="KW-1185">Reference proteome</keyword>
<comment type="caution">
    <text evidence="2">The sequence shown here is derived from an EMBL/GenBank/DDBJ whole genome shotgun (WGS) entry which is preliminary data.</text>
</comment>
<dbReference type="AlphaFoldDB" id="A0A7Y8KWQ0"/>
<sequence>MNNQPMKPSASLARMKALALGLLLLAVVIYVVATLLTPRHPAWAYVAAAAGAAVVGALADWFAVVALFRHPLGLPIPHTAIIVANKDRLGAQLARFLGTHFLTAEHVRPMLARWDVGQELGRWLAQPESAARVGRWLQQATPALLNALDQTLVRQWVAQLAQRLLRQVDVATLGGQALAALTQHGHHQQWLNGLLQQMAHWAEQDTVQEQLTERIAGELKQLKYVGLDQMAARLATRKLVAALTHTLADVAADPQHELRHRFDDWMAQSIQRLQTDADWQARVATWRDAWLDQPQWNEPIEAWWHEVMQRLANEAQQPDNALAGRYASVVQTAGRQLLADATLREWLNTQAQQVLLRVLEGSRDNIVGFVAQRVEAWDAHDMSRVLEDHIGRDLQFIRINGTLVGALVGLLLHAATVIAMGLPLVRSWMQP</sequence>
<keyword evidence="1" id="KW-1133">Transmembrane helix</keyword>
<dbReference type="Proteomes" id="UP000545507">
    <property type="component" value="Unassembled WGS sequence"/>
</dbReference>
<evidence type="ECO:0000313" key="3">
    <source>
        <dbReference type="Proteomes" id="UP000545507"/>
    </source>
</evidence>
<feature type="transmembrane region" description="Helical" evidence="1">
    <location>
        <begin position="43"/>
        <end position="68"/>
    </location>
</feature>
<reference evidence="2 3" key="1">
    <citation type="submission" date="2019-09" db="EMBL/GenBank/DDBJ databases">
        <title>Hydrogenophaga aromatica sp. nov., isolated from a para-xylene-degrading enrichment culture.</title>
        <authorList>
            <person name="Tancsics A."/>
            <person name="Banerjee S."/>
        </authorList>
    </citation>
    <scope>NUCLEOTIDE SEQUENCE [LARGE SCALE GENOMIC DNA]</scope>
    <source>
        <strain evidence="2 3">D2P1</strain>
    </source>
</reference>
<keyword evidence="1" id="KW-0472">Membrane</keyword>
<dbReference type="EMBL" id="VYGV01000006">
    <property type="protein sequence ID" value="NWF44491.1"/>
    <property type="molecule type" value="Genomic_DNA"/>
</dbReference>